<evidence type="ECO:0000259" key="2">
    <source>
        <dbReference type="Pfam" id="PF03732"/>
    </source>
</evidence>
<evidence type="ECO:0000313" key="4">
    <source>
        <dbReference type="Proteomes" id="UP000242715"/>
    </source>
</evidence>
<dbReference type="Proteomes" id="UP000242715">
    <property type="component" value="Unassembled WGS sequence"/>
</dbReference>
<dbReference type="Pfam" id="PF03732">
    <property type="entry name" value="Retrotrans_gag"/>
    <property type="match status" value="1"/>
</dbReference>
<organism evidence="3 4">
    <name type="scientific">Trifolium subterraneum</name>
    <name type="common">Subterranean clover</name>
    <dbReference type="NCBI Taxonomy" id="3900"/>
    <lineage>
        <taxon>Eukaryota</taxon>
        <taxon>Viridiplantae</taxon>
        <taxon>Streptophyta</taxon>
        <taxon>Embryophyta</taxon>
        <taxon>Tracheophyta</taxon>
        <taxon>Spermatophyta</taxon>
        <taxon>Magnoliopsida</taxon>
        <taxon>eudicotyledons</taxon>
        <taxon>Gunneridae</taxon>
        <taxon>Pentapetalae</taxon>
        <taxon>rosids</taxon>
        <taxon>fabids</taxon>
        <taxon>Fabales</taxon>
        <taxon>Fabaceae</taxon>
        <taxon>Papilionoideae</taxon>
        <taxon>50 kb inversion clade</taxon>
        <taxon>NPAAA clade</taxon>
        <taxon>Hologalegina</taxon>
        <taxon>IRL clade</taxon>
        <taxon>Trifolieae</taxon>
        <taxon>Trifolium</taxon>
    </lineage>
</organism>
<gene>
    <name evidence="3" type="ORF">TSUD_137450</name>
</gene>
<dbReference type="PANTHER" id="PTHR34222:SF99">
    <property type="entry name" value="PROTEIN, PUTATIVE-RELATED"/>
    <property type="match status" value="1"/>
</dbReference>
<keyword evidence="4" id="KW-1185">Reference proteome</keyword>
<dbReference type="OrthoDB" id="1435198at2759"/>
<proteinExistence type="predicted"/>
<protein>
    <recommendedName>
        <fullName evidence="2">Retrotransposon gag domain-containing protein</fullName>
    </recommendedName>
</protein>
<dbReference type="PANTHER" id="PTHR34222">
    <property type="entry name" value="GAG_PRE-INTEGRS DOMAIN-CONTAINING PROTEIN"/>
    <property type="match status" value="1"/>
</dbReference>
<name>A0A2Z6PGS7_TRISU</name>
<evidence type="ECO:0000313" key="3">
    <source>
        <dbReference type="EMBL" id="GAU49262.1"/>
    </source>
</evidence>
<dbReference type="EMBL" id="DF974538">
    <property type="protein sequence ID" value="GAU49262.1"/>
    <property type="molecule type" value="Genomic_DNA"/>
</dbReference>
<dbReference type="AlphaFoldDB" id="A0A2Z6PGS7"/>
<feature type="domain" description="Retrotransposon gag" evidence="2">
    <location>
        <begin position="38"/>
        <end position="90"/>
    </location>
</feature>
<reference evidence="4" key="1">
    <citation type="journal article" date="2017" name="Front. Plant Sci.">
        <title>Climate Clever Clovers: New Paradigm to Reduce the Environmental Footprint of Ruminants by Breeding Low Methanogenic Forages Utilizing Haplotype Variation.</title>
        <authorList>
            <person name="Kaur P."/>
            <person name="Appels R."/>
            <person name="Bayer P.E."/>
            <person name="Keeble-Gagnere G."/>
            <person name="Wang J."/>
            <person name="Hirakawa H."/>
            <person name="Shirasawa K."/>
            <person name="Vercoe P."/>
            <person name="Stefanova K."/>
            <person name="Durmic Z."/>
            <person name="Nichols P."/>
            <person name="Revell C."/>
            <person name="Isobe S.N."/>
            <person name="Edwards D."/>
            <person name="Erskine W."/>
        </authorList>
    </citation>
    <scope>NUCLEOTIDE SEQUENCE [LARGE SCALE GENOMIC DNA]</scope>
    <source>
        <strain evidence="4">cv. Daliak</strain>
    </source>
</reference>
<feature type="region of interest" description="Disordered" evidence="1">
    <location>
        <begin position="214"/>
        <end position="239"/>
    </location>
</feature>
<sequence>MPPRVAPPEPQLDHSSPFYVHPGDGPSSVAQSVVFLENAIDIWNDLRERFSQGDLIRISELQQEIYSLRQDHRSVSEFYSELKQLWEELELYLPIPQCTCRNRCTCEAMRSARNNHTLMHTIRFLTGLNDQFYVVKSQILLIDPLPQMNKVFSMVLQHERQNNLASLDDSEFLVHAARTGKQASGAKRVCSFCGMDNHVVENCFKKNGTPPHMMKTSFASSNAVEGGNDDSPAITSPPISQDQYDRLMSLLQSSNLASNDQSASSNQDQRTMKMIGFANEHGGLYYLNLTNKNASVSSIDGSSYPSIPTKAL</sequence>
<evidence type="ECO:0000256" key="1">
    <source>
        <dbReference type="SAM" id="MobiDB-lite"/>
    </source>
</evidence>
<dbReference type="InterPro" id="IPR005162">
    <property type="entry name" value="Retrotrans_gag_dom"/>
</dbReference>
<accession>A0A2Z6PGS7</accession>